<dbReference type="Proteomes" id="UP000613011">
    <property type="component" value="Unassembled WGS sequence"/>
</dbReference>
<evidence type="ECO:0000313" key="2">
    <source>
        <dbReference type="EMBL" id="MBL0422685.1"/>
    </source>
</evidence>
<name>A0A936ZX23_9BURK</name>
<keyword evidence="1" id="KW-0472">Membrane</keyword>
<dbReference type="AlphaFoldDB" id="A0A936ZX23"/>
<sequence>MNHVGMPHSDRRYQSLLSSPWVWGGVLLSVVFWVFVGYLAWRWIFG</sequence>
<keyword evidence="3" id="KW-1185">Reference proteome</keyword>
<keyword evidence="1" id="KW-1133">Transmembrane helix</keyword>
<protein>
    <submittedName>
        <fullName evidence="2">Uncharacterized protein</fullName>
    </submittedName>
</protein>
<proteinExistence type="predicted"/>
<accession>A0A936ZX23</accession>
<dbReference type="RefSeq" id="WP_201685824.1">
    <property type="nucleotide sequence ID" value="NZ_JAEQNA010000009.1"/>
</dbReference>
<evidence type="ECO:0000256" key="1">
    <source>
        <dbReference type="SAM" id="Phobius"/>
    </source>
</evidence>
<evidence type="ECO:0000313" key="3">
    <source>
        <dbReference type="Proteomes" id="UP000613011"/>
    </source>
</evidence>
<dbReference type="EMBL" id="JAEQNA010000009">
    <property type="protein sequence ID" value="MBL0422685.1"/>
    <property type="molecule type" value="Genomic_DNA"/>
</dbReference>
<reference evidence="2" key="1">
    <citation type="submission" date="2021-01" db="EMBL/GenBank/DDBJ databases">
        <title>Ramlibacter sp. strain AW1 16S ribosomal RNA gene Genome sequencing and assembly.</title>
        <authorList>
            <person name="Kang M."/>
        </authorList>
    </citation>
    <scope>NUCLEOTIDE SEQUENCE</scope>
    <source>
        <strain evidence="2">AW1</strain>
    </source>
</reference>
<comment type="caution">
    <text evidence="2">The sequence shown here is derived from an EMBL/GenBank/DDBJ whole genome shotgun (WGS) entry which is preliminary data.</text>
</comment>
<organism evidence="2 3">
    <name type="scientific">Ramlibacter aurantiacus</name>
    <dbReference type="NCBI Taxonomy" id="2801330"/>
    <lineage>
        <taxon>Bacteria</taxon>
        <taxon>Pseudomonadati</taxon>
        <taxon>Pseudomonadota</taxon>
        <taxon>Betaproteobacteria</taxon>
        <taxon>Burkholderiales</taxon>
        <taxon>Comamonadaceae</taxon>
        <taxon>Ramlibacter</taxon>
    </lineage>
</organism>
<keyword evidence="1" id="KW-0812">Transmembrane</keyword>
<gene>
    <name evidence="2" type="ORF">JI739_20290</name>
</gene>
<feature type="transmembrane region" description="Helical" evidence="1">
    <location>
        <begin position="20"/>
        <end position="41"/>
    </location>
</feature>